<proteinExistence type="predicted"/>
<keyword evidence="3" id="KW-1185">Reference proteome</keyword>
<sequence>MKSREPESVNHIGTNPFVKIRYDSRVNQTEVELQQSTIKVTGYRGATDMQKIAEFSLKQCGGRAELIKNSRSVATTVCTSRDVCLRNEIEGKNKSGKDRERKSRSTSLRRADTGSRPNGSPPHHTQEYRR</sequence>
<dbReference type="AlphaFoldDB" id="A0AAV4WYB5"/>
<feature type="region of interest" description="Disordered" evidence="1">
    <location>
        <begin position="88"/>
        <end position="130"/>
    </location>
</feature>
<evidence type="ECO:0000313" key="2">
    <source>
        <dbReference type="EMBL" id="GIY86945.1"/>
    </source>
</evidence>
<dbReference type="Proteomes" id="UP001054945">
    <property type="component" value="Unassembled WGS sequence"/>
</dbReference>
<evidence type="ECO:0000313" key="3">
    <source>
        <dbReference type="Proteomes" id="UP001054945"/>
    </source>
</evidence>
<organism evidence="2 3">
    <name type="scientific">Caerostris extrusa</name>
    <name type="common">Bark spider</name>
    <name type="synonym">Caerostris bankana</name>
    <dbReference type="NCBI Taxonomy" id="172846"/>
    <lineage>
        <taxon>Eukaryota</taxon>
        <taxon>Metazoa</taxon>
        <taxon>Ecdysozoa</taxon>
        <taxon>Arthropoda</taxon>
        <taxon>Chelicerata</taxon>
        <taxon>Arachnida</taxon>
        <taxon>Araneae</taxon>
        <taxon>Araneomorphae</taxon>
        <taxon>Entelegynae</taxon>
        <taxon>Araneoidea</taxon>
        <taxon>Araneidae</taxon>
        <taxon>Caerostris</taxon>
    </lineage>
</organism>
<protein>
    <submittedName>
        <fullName evidence="2">Uncharacterized protein</fullName>
    </submittedName>
</protein>
<accession>A0AAV4WYB5</accession>
<evidence type="ECO:0000256" key="1">
    <source>
        <dbReference type="SAM" id="MobiDB-lite"/>
    </source>
</evidence>
<feature type="compositionally biased region" description="Basic and acidic residues" evidence="1">
    <location>
        <begin position="88"/>
        <end position="113"/>
    </location>
</feature>
<reference evidence="2 3" key="1">
    <citation type="submission" date="2021-06" db="EMBL/GenBank/DDBJ databases">
        <title>Caerostris extrusa draft genome.</title>
        <authorList>
            <person name="Kono N."/>
            <person name="Arakawa K."/>
        </authorList>
    </citation>
    <scope>NUCLEOTIDE SEQUENCE [LARGE SCALE GENOMIC DNA]</scope>
</reference>
<dbReference type="EMBL" id="BPLR01016862">
    <property type="protein sequence ID" value="GIY86945.1"/>
    <property type="molecule type" value="Genomic_DNA"/>
</dbReference>
<gene>
    <name evidence="2" type="ORF">CEXT_421681</name>
</gene>
<name>A0AAV4WYB5_CAEEX</name>
<comment type="caution">
    <text evidence="2">The sequence shown here is derived from an EMBL/GenBank/DDBJ whole genome shotgun (WGS) entry which is preliminary data.</text>
</comment>